<feature type="compositionally biased region" description="Polar residues" evidence="1">
    <location>
        <begin position="581"/>
        <end position="594"/>
    </location>
</feature>
<keyword evidence="4" id="KW-1185">Reference proteome</keyword>
<dbReference type="GO" id="GO:0031267">
    <property type="term" value="F:small GTPase binding"/>
    <property type="evidence" value="ECO:0007669"/>
    <property type="project" value="InterPro"/>
</dbReference>
<proteinExistence type="predicted"/>
<evidence type="ECO:0000259" key="2">
    <source>
        <dbReference type="SMART" id="SM01140"/>
    </source>
</evidence>
<gene>
    <name evidence="3" type="ORF">QCA50_005568</name>
</gene>
<protein>
    <recommendedName>
        <fullName evidence="2">Formin GTPase-binding domain-containing protein</fullName>
    </recommendedName>
</protein>
<dbReference type="InterPro" id="IPR016024">
    <property type="entry name" value="ARM-type_fold"/>
</dbReference>
<comment type="caution">
    <text evidence="3">The sequence shown here is derived from an EMBL/GenBank/DDBJ whole genome shotgun (WGS) entry which is preliminary data.</text>
</comment>
<sequence>MFKSILPLRRIHSSEFDMVTDTDPAANNKENYPALSTVTNTGKSAGTEKRNKKAKVKHNSKDEEMSSPDTEQAFTQLLDELQIPPTIRPKLATMEPSVKAAMLKSSHTLALKKPNSPPRGFRKSHSSDSLSSPRARPVEDDYDVFHSPTLGGIPPLQLAGTSTSRPFSTAGHARGVSLNLRKNAFASQSAVSLALSTKDSGKDKKDKTAAQASRWCTILNSTSTTQLDVETVKKLRLLLRNESASWTLEFVNAGGYSALLTRLNEILEVEWREEQHDDQILHELLRCFKALTTSSVGCSALRSCAPTPYTQLISLLYSDKKPGEVGTRQLIVELVIALFDLYPPSALPSRGSPNTGYPSHSRSQSVPWGPNSGIPAASNVITLPTGHSNVFSFIRSLLLTQAPPPAEDPRTPVSPHQFIEELHIPRIYKTYLQELSDLCRDYFWVFCHPNNTIWDLGETDEGKVERPRAPGGMTGGVEFEAMSYMTTQFRLLNAIAKCTQDLNLPKEHELSPHRFHSDLFLSGIDRILIIARKASTTYYPTLHLEIARYMTFASRAGYELPWAISRFIGPPPSAMRKPGSGSRSGRTTANTSYASVPPSPTKRHAVVGEPILPQPRKVTPMFGGLSPTVS</sequence>
<reference evidence="3 4" key="1">
    <citation type="submission" date="2022-09" db="EMBL/GenBank/DDBJ databases">
        <authorList>
            <person name="Palmer J.M."/>
        </authorList>
    </citation>
    <scope>NUCLEOTIDE SEQUENCE [LARGE SCALE GENOMIC DNA]</scope>
    <source>
        <strain evidence="3 4">DSM 7382</strain>
    </source>
</reference>
<organism evidence="3 4">
    <name type="scientific">Cerrena zonata</name>
    <dbReference type="NCBI Taxonomy" id="2478898"/>
    <lineage>
        <taxon>Eukaryota</taxon>
        <taxon>Fungi</taxon>
        <taxon>Dikarya</taxon>
        <taxon>Basidiomycota</taxon>
        <taxon>Agaricomycotina</taxon>
        <taxon>Agaricomycetes</taxon>
        <taxon>Polyporales</taxon>
        <taxon>Cerrenaceae</taxon>
        <taxon>Cerrena</taxon>
    </lineage>
</organism>
<dbReference type="Proteomes" id="UP001385951">
    <property type="component" value="Unassembled WGS sequence"/>
</dbReference>
<evidence type="ECO:0000256" key="1">
    <source>
        <dbReference type="SAM" id="MobiDB-lite"/>
    </source>
</evidence>
<feature type="region of interest" description="Disordered" evidence="1">
    <location>
        <begin position="22"/>
        <end position="68"/>
    </location>
</feature>
<dbReference type="Pfam" id="PF06371">
    <property type="entry name" value="Drf_GBD"/>
    <property type="match status" value="1"/>
</dbReference>
<name>A0AAW0GH28_9APHY</name>
<dbReference type="SMART" id="SM01140">
    <property type="entry name" value="Drf_GBD"/>
    <property type="match status" value="1"/>
</dbReference>
<feature type="region of interest" description="Disordered" evidence="1">
    <location>
        <begin position="573"/>
        <end position="605"/>
    </location>
</feature>
<dbReference type="InterPro" id="IPR011989">
    <property type="entry name" value="ARM-like"/>
</dbReference>
<dbReference type="Gene3D" id="1.25.10.10">
    <property type="entry name" value="Leucine-rich Repeat Variant"/>
    <property type="match status" value="1"/>
</dbReference>
<dbReference type="AlphaFoldDB" id="A0AAW0GH28"/>
<evidence type="ECO:0000313" key="3">
    <source>
        <dbReference type="EMBL" id="KAK7690470.1"/>
    </source>
</evidence>
<dbReference type="GO" id="GO:0003779">
    <property type="term" value="F:actin binding"/>
    <property type="evidence" value="ECO:0007669"/>
    <property type="project" value="InterPro"/>
</dbReference>
<dbReference type="GO" id="GO:0030036">
    <property type="term" value="P:actin cytoskeleton organization"/>
    <property type="evidence" value="ECO:0007669"/>
    <property type="project" value="InterPro"/>
</dbReference>
<feature type="region of interest" description="Disordered" evidence="1">
    <location>
        <begin position="107"/>
        <end position="138"/>
    </location>
</feature>
<accession>A0AAW0GH28</accession>
<evidence type="ECO:0000313" key="4">
    <source>
        <dbReference type="Proteomes" id="UP001385951"/>
    </source>
</evidence>
<dbReference type="InterPro" id="IPR010473">
    <property type="entry name" value="GTPase-bd"/>
</dbReference>
<dbReference type="SUPFAM" id="SSF48371">
    <property type="entry name" value="ARM repeat"/>
    <property type="match status" value="1"/>
</dbReference>
<dbReference type="EMBL" id="JASBNA010000006">
    <property type="protein sequence ID" value="KAK7690470.1"/>
    <property type="molecule type" value="Genomic_DNA"/>
</dbReference>
<feature type="domain" description="Formin GTPase-binding" evidence="2">
    <location>
        <begin position="62"/>
        <end position="340"/>
    </location>
</feature>
<feature type="compositionally biased region" description="Polar residues" evidence="1">
    <location>
        <begin position="28"/>
        <end position="44"/>
    </location>
</feature>